<evidence type="ECO:0000256" key="5">
    <source>
        <dbReference type="ARBA" id="ARBA00034496"/>
    </source>
</evidence>
<evidence type="ECO:0000256" key="6">
    <source>
        <dbReference type="SAM" id="MobiDB-lite"/>
    </source>
</evidence>
<evidence type="ECO:0000313" key="8">
    <source>
        <dbReference type="Proteomes" id="UP000553632"/>
    </source>
</evidence>
<dbReference type="InterPro" id="IPR012292">
    <property type="entry name" value="Globin/Proto"/>
</dbReference>
<name>A0A7J6U1G2_PEROL</name>
<evidence type="ECO:0000256" key="1">
    <source>
        <dbReference type="ARBA" id="ARBA00022448"/>
    </source>
</evidence>
<dbReference type="SUPFAM" id="SSF46458">
    <property type="entry name" value="Globin-like"/>
    <property type="match status" value="2"/>
</dbReference>
<dbReference type="GO" id="GO:0005344">
    <property type="term" value="F:oxygen carrier activity"/>
    <property type="evidence" value="ECO:0007669"/>
    <property type="project" value="InterPro"/>
</dbReference>
<reference evidence="7 8" key="1">
    <citation type="submission" date="2020-04" db="EMBL/GenBank/DDBJ databases">
        <title>Perkinsus olseni comparative genomics.</title>
        <authorList>
            <person name="Bogema D.R."/>
        </authorList>
    </citation>
    <scope>NUCLEOTIDE SEQUENCE [LARGE SCALE GENOMIC DNA]</scope>
    <source>
        <strain evidence="7 8">ATCC PRA-207</strain>
    </source>
</reference>
<feature type="region of interest" description="Disordered" evidence="6">
    <location>
        <begin position="352"/>
        <end position="430"/>
    </location>
</feature>
<proteinExistence type="inferred from homology"/>
<protein>
    <submittedName>
        <fullName evidence="7">Uncharacterized protein</fullName>
    </submittedName>
</protein>
<gene>
    <name evidence="7" type="ORF">FOZ63_032752</name>
</gene>
<dbReference type="EMBL" id="JABANO010006728">
    <property type="protein sequence ID" value="KAF4751293.1"/>
    <property type="molecule type" value="Genomic_DNA"/>
</dbReference>
<dbReference type="Gene3D" id="1.10.490.10">
    <property type="entry name" value="Globins"/>
    <property type="match status" value="2"/>
</dbReference>
<dbReference type="Pfam" id="PF01152">
    <property type="entry name" value="Bac_globin"/>
    <property type="match status" value="2"/>
</dbReference>
<dbReference type="CDD" id="cd00454">
    <property type="entry name" value="TrHb1_N"/>
    <property type="match status" value="2"/>
</dbReference>
<dbReference type="PANTHER" id="PTHR47366">
    <property type="entry name" value="TWO-ON-TWO HEMOGLOBIN-3"/>
    <property type="match status" value="1"/>
</dbReference>
<comment type="similarity">
    <text evidence="5">Belongs to the truncated hemoglobin family. Group II subfamily.</text>
</comment>
<dbReference type="Proteomes" id="UP000553632">
    <property type="component" value="Unassembled WGS sequence"/>
</dbReference>
<dbReference type="InterPro" id="IPR001486">
    <property type="entry name" value="Hemoglobin_trunc"/>
</dbReference>
<evidence type="ECO:0000256" key="3">
    <source>
        <dbReference type="ARBA" id="ARBA00022723"/>
    </source>
</evidence>
<dbReference type="InterPro" id="IPR044203">
    <property type="entry name" value="GlbO/GLB3-like"/>
</dbReference>
<feature type="compositionally biased region" description="Basic residues" evidence="6">
    <location>
        <begin position="356"/>
        <end position="367"/>
    </location>
</feature>
<feature type="region of interest" description="Disordered" evidence="6">
    <location>
        <begin position="616"/>
        <end position="642"/>
    </location>
</feature>
<organism evidence="7 8">
    <name type="scientific">Perkinsus olseni</name>
    <name type="common">Perkinsus atlanticus</name>
    <dbReference type="NCBI Taxonomy" id="32597"/>
    <lineage>
        <taxon>Eukaryota</taxon>
        <taxon>Sar</taxon>
        <taxon>Alveolata</taxon>
        <taxon>Perkinsozoa</taxon>
        <taxon>Perkinsea</taxon>
        <taxon>Perkinsida</taxon>
        <taxon>Perkinsidae</taxon>
        <taxon>Perkinsus</taxon>
    </lineage>
</organism>
<comment type="caution">
    <text evidence="7">The sequence shown here is derived from an EMBL/GenBank/DDBJ whole genome shotgun (WGS) entry which is preliminary data.</text>
</comment>
<dbReference type="GO" id="GO:0046872">
    <property type="term" value="F:metal ion binding"/>
    <property type="evidence" value="ECO:0007669"/>
    <property type="project" value="UniProtKB-KW"/>
</dbReference>
<keyword evidence="1" id="KW-0813">Transport</keyword>
<keyword evidence="8" id="KW-1185">Reference proteome</keyword>
<keyword evidence="4" id="KW-0408">Iron</keyword>
<evidence type="ECO:0000256" key="2">
    <source>
        <dbReference type="ARBA" id="ARBA00022617"/>
    </source>
</evidence>
<dbReference type="InterPro" id="IPR009050">
    <property type="entry name" value="Globin-like_sf"/>
</dbReference>
<sequence length="660" mass="72572">MDEVLITVEQVRPQVMGRKTVEVAGVMKNGKTLLMRLGGDMNLESLVENMYDRAVVDSRVQFFFNRDKATQRRIRMKMYQYLSGAFGGPVQYDPANLKPAHYNMNITNYHFDAILEILTRAAKEMNIDADTMDDMTQVVNGIRSDVTIGCTVRMEAARKKNETDGLDQLFMKLGGHEGISTFISRLYEFVERDNRINMFFEGSKLELIKKAQGDYISMLLGGSSEYNGRSLEEIHQTLAMTDFHLDCFLQCVQKALRDCGAEQDTTDEVVVRLESVRKAILHAHYSDAHESLEGRVDRHSVELPSASFRGMATPEGKRPRCLACLLGMLRGSRSRLHAVEVRLTDDDATFNSGAKQQKRVSRTRRFNTRATQTDESTVGGGGGRKLSVAVPVPWAGDLPTTPMSFRKQRTPTGSSFGENPEGTGNAGVSMSSGAELLQGKRHHIVFLGDTESVVLCRDVSDSSSSSSALSSISSFQSSTCEGEAEEVVDAAGDDNTSRSACAPPEESQENVAALQRRLREREAQTRALMHRWRVYVRGGAVHDVDRIISMRIESPCGLRRGATSSLALSAKANHPVYRGDIAFVVMSQHPPHSSALLGLEDPDSLVPGLLKLNLGGGDSQEKEVEGSGPEVGKDLPEGTPEFVPKPGFVVKTILERCTNG</sequence>
<dbReference type="AlphaFoldDB" id="A0A7J6U1G2"/>
<dbReference type="PANTHER" id="PTHR47366:SF1">
    <property type="entry name" value="TWO-ON-TWO HEMOGLOBIN-3"/>
    <property type="match status" value="1"/>
</dbReference>
<evidence type="ECO:0000256" key="4">
    <source>
        <dbReference type="ARBA" id="ARBA00023004"/>
    </source>
</evidence>
<keyword evidence="2" id="KW-0349">Heme</keyword>
<feature type="compositionally biased region" description="Basic and acidic residues" evidence="6">
    <location>
        <begin position="619"/>
        <end position="636"/>
    </location>
</feature>
<dbReference type="GO" id="GO:0019825">
    <property type="term" value="F:oxygen binding"/>
    <property type="evidence" value="ECO:0007669"/>
    <property type="project" value="InterPro"/>
</dbReference>
<evidence type="ECO:0000313" key="7">
    <source>
        <dbReference type="EMBL" id="KAF4751293.1"/>
    </source>
</evidence>
<keyword evidence="3" id="KW-0479">Metal-binding</keyword>
<accession>A0A7J6U1G2</accession>
<feature type="non-terminal residue" evidence="7">
    <location>
        <position position="1"/>
    </location>
</feature>
<dbReference type="GO" id="GO:0020037">
    <property type="term" value="F:heme binding"/>
    <property type="evidence" value="ECO:0007669"/>
    <property type="project" value="InterPro"/>
</dbReference>